<dbReference type="EMBL" id="MHWD01000008">
    <property type="protein sequence ID" value="OHB04577.1"/>
    <property type="molecule type" value="Genomic_DNA"/>
</dbReference>
<name>A0A1G2U500_9BACT</name>
<dbReference type="Proteomes" id="UP000179283">
    <property type="component" value="Unassembled WGS sequence"/>
</dbReference>
<keyword evidence="1" id="KW-1133">Transmembrane helix</keyword>
<organism evidence="2 3">
    <name type="scientific">Candidatus Zambryskibacteria bacterium RIFCSPLOWO2_01_FULL_43_17</name>
    <dbReference type="NCBI Taxonomy" id="1802760"/>
    <lineage>
        <taxon>Bacteria</taxon>
        <taxon>Candidatus Zambryskiibacteriota</taxon>
    </lineage>
</organism>
<feature type="transmembrane region" description="Helical" evidence="1">
    <location>
        <begin position="12"/>
        <end position="32"/>
    </location>
</feature>
<evidence type="ECO:0000313" key="3">
    <source>
        <dbReference type="Proteomes" id="UP000179283"/>
    </source>
</evidence>
<proteinExistence type="predicted"/>
<protein>
    <submittedName>
        <fullName evidence="2">Uncharacterized protein</fullName>
    </submittedName>
</protein>
<gene>
    <name evidence="2" type="ORF">A2920_01385</name>
</gene>
<accession>A0A1G2U500</accession>
<keyword evidence="1" id="KW-0472">Membrane</keyword>
<evidence type="ECO:0000256" key="1">
    <source>
        <dbReference type="SAM" id="Phobius"/>
    </source>
</evidence>
<sequence>MKNISNTSKILIASIFLVILVYCIYGLLFWTIKGENEKVSILSNEAKIDLQKDESLRATKVSLSNNKDSIENIDSHFLAPDGVVGFIEGLESLGREAGVSISVASVTVEADSKNKNDFKETLRLRVITTGSWSNTYYFISLLENLPLSAEIKNATLSLTGASDKLAFTGASVSSRKPAAEEKWKGEIELTVRKLK</sequence>
<dbReference type="AlphaFoldDB" id="A0A1G2U500"/>
<keyword evidence="1" id="KW-0812">Transmembrane</keyword>
<comment type="caution">
    <text evidence="2">The sequence shown here is derived from an EMBL/GenBank/DDBJ whole genome shotgun (WGS) entry which is preliminary data.</text>
</comment>
<evidence type="ECO:0000313" key="2">
    <source>
        <dbReference type="EMBL" id="OHB04577.1"/>
    </source>
</evidence>
<reference evidence="2 3" key="1">
    <citation type="journal article" date="2016" name="Nat. Commun.">
        <title>Thousands of microbial genomes shed light on interconnected biogeochemical processes in an aquifer system.</title>
        <authorList>
            <person name="Anantharaman K."/>
            <person name="Brown C.T."/>
            <person name="Hug L.A."/>
            <person name="Sharon I."/>
            <person name="Castelle C.J."/>
            <person name="Probst A.J."/>
            <person name="Thomas B.C."/>
            <person name="Singh A."/>
            <person name="Wilkins M.J."/>
            <person name="Karaoz U."/>
            <person name="Brodie E.L."/>
            <person name="Williams K.H."/>
            <person name="Hubbard S.S."/>
            <person name="Banfield J.F."/>
        </authorList>
    </citation>
    <scope>NUCLEOTIDE SEQUENCE [LARGE SCALE GENOMIC DNA]</scope>
</reference>